<sequence length="359" mass="40316">MPLNETLTNTSPRLQYSPPSAWSDALLDDPLLDEYYTRSYRATNSSAGKGTVSFTWKGASIWIYGGYRERLGSYQITLDGEVEIFPGYIQGSTPHGNILLFGRRDLDESQMHTFELTNLGENGQVLDLDYIVLEHQAFVPEESPSSFLNKRSEGHATKTPLIAGVSVISVLVLVMVCMVIWWRRQKNSPKEAAKDRQLIPDPYLCSPDMVSELPLVHSPTTRTLSHKSSFSYSNHSQSSHGVASPPPSHPSLSRHQARKVASSPSLRTHARVQFSPPPSTISPYPHHANHPQRHDHHQNHHRQYPRSHEGHGSRVTHDALRRSRSDASRVRWPVDAPHQPGAEGPHRHRIKRPSPAVII</sequence>
<dbReference type="EMBL" id="WQMT02000002">
    <property type="protein sequence ID" value="KAG9225670.1"/>
    <property type="molecule type" value="Genomic_DNA"/>
</dbReference>
<comment type="caution">
    <text evidence="1">The sequence shown here is derived from an EMBL/GenBank/DDBJ whole genome shotgun (WGS) entry which is preliminary data.</text>
</comment>
<dbReference type="Proteomes" id="UP000824881">
    <property type="component" value="Unassembled WGS sequence"/>
</dbReference>
<proteinExistence type="predicted"/>
<keyword evidence="2" id="KW-1185">Reference proteome</keyword>
<name>A0ACB7J5Y3_PLECO</name>
<evidence type="ECO:0000313" key="2">
    <source>
        <dbReference type="Proteomes" id="UP000824881"/>
    </source>
</evidence>
<evidence type="ECO:0000313" key="1">
    <source>
        <dbReference type="EMBL" id="KAG9225670.1"/>
    </source>
</evidence>
<accession>A0ACB7J5Y3</accession>
<organism evidence="1 2">
    <name type="scientific">Pleurotus cornucopiae</name>
    <name type="common">Cornucopia mushroom</name>
    <dbReference type="NCBI Taxonomy" id="5321"/>
    <lineage>
        <taxon>Eukaryota</taxon>
        <taxon>Fungi</taxon>
        <taxon>Dikarya</taxon>
        <taxon>Basidiomycota</taxon>
        <taxon>Agaricomycotina</taxon>
        <taxon>Agaricomycetes</taxon>
        <taxon>Agaricomycetidae</taxon>
        <taxon>Agaricales</taxon>
        <taxon>Pleurotineae</taxon>
        <taxon>Pleurotaceae</taxon>
        <taxon>Pleurotus</taxon>
    </lineage>
</organism>
<gene>
    <name evidence="1" type="ORF">CCMSSC00406_0007527</name>
</gene>
<reference evidence="1 2" key="1">
    <citation type="journal article" date="2021" name="Appl. Environ. Microbiol.">
        <title>Genetic linkage and physical mapping for an oyster mushroom Pleurotus cornucopiae and QTL analysis for the trait cap color.</title>
        <authorList>
            <person name="Zhang Y."/>
            <person name="Gao W."/>
            <person name="Sonnenberg A."/>
            <person name="Chen Q."/>
            <person name="Zhang J."/>
            <person name="Huang C."/>
        </authorList>
    </citation>
    <scope>NUCLEOTIDE SEQUENCE [LARGE SCALE GENOMIC DNA]</scope>
    <source>
        <strain evidence="1">CCMSSC00406</strain>
    </source>
</reference>
<protein>
    <submittedName>
        <fullName evidence="1">Uncharacterized protein</fullName>
    </submittedName>
</protein>